<dbReference type="InterPro" id="IPR022684">
    <property type="entry name" value="Calpain_cysteine_protease"/>
</dbReference>
<dbReference type="InterPro" id="IPR000169">
    <property type="entry name" value="Pept_cys_AS"/>
</dbReference>
<evidence type="ECO:0000256" key="4">
    <source>
        <dbReference type="ARBA" id="ARBA00022807"/>
    </source>
</evidence>
<feature type="domain" description="Calpain catalytic" evidence="7">
    <location>
        <begin position="90"/>
        <end position="468"/>
    </location>
</feature>
<name>A0A813HLM3_POLGL</name>
<dbReference type="AlphaFoldDB" id="A0A813HLM3"/>
<dbReference type="SUPFAM" id="SSF54001">
    <property type="entry name" value="Cysteine proteinases"/>
    <property type="match status" value="1"/>
</dbReference>
<evidence type="ECO:0000259" key="7">
    <source>
        <dbReference type="SMART" id="SM00230"/>
    </source>
</evidence>
<feature type="region of interest" description="Disordered" evidence="6">
    <location>
        <begin position="635"/>
        <end position="657"/>
    </location>
</feature>
<dbReference type="EMBL" id="CAJNNV010031934">
    <property type="protein sequence ID" value="CAE8638359.1"/>
    <property type="molecule type" value="Genomic_DNA"/>
</dbReference>
<evidence type="ECO:0000313" key="8">
    <source>
        <dbReference type="EMBL" id="CAE8638359.1"/>
    </source>
</evidence>
<protein>
    <recommendedName>
        <fullName evidence="7">Calpain catalytic domain-containing protein</fullName>
    </recommendedName>
</protein>
<evidence type="ECO:0000256" key="2">
    <source>
        <dbReference type="ARBA" id="ARBA00022670"/>
    </source>
</evidence>
<dbReference type="SMART" id="SM00230">
    <property type="entry name" value="CysPc"/>
    <property type="match status" value="1"/>
</dbReference>
<comment type="similarity">
    <text evidence="1">Belongs to the peptidase C2 family.</text>
</comment>
<dbReference type="PANTHER" id="PTHR10183">
    <property type="entry name" value="CALPAIN"/>
    <property type="match status" value="1"/>
</dbReference>
<feature type="region of interest" description="Disordered" evidence="6">
    <location>
        <begin position="509"/>
        <end position="534"/>
    </location>
</feature>
<keyword evidence="4" id="KW-0788">Thiol protease</keyword>
<proteinExistence type="inferred from homology"/>
<dbReference type="OrthoDB" id="437245at2759"/>
<evidence type="ECO:0000256" key="6">
    <source>
        <dbReference type="SAM" id="MobiDB-lite"/>
    </source>
</evidence>
<keyword evidence="9" id="KW-1185">Reference proteome</keyword>
<feature type="compositionally biased region" description="Basic residues" evidence="6">
    <location>
        <begin position="525"/>
        <end position="534"/>
    </location>
</feature>
<feature type="active site" evidence="5">
    <location>
        <position position="402"/>
    </location>
</feature>
<feature type="active site" evidence="5">
    <location>
        <position position="382"/>
    </location>
</feature>
<dbReference type="Proteomes" id="UP000654075">
    <property type="component" value="Unassembled WGS sequence"/>
</dbReference>
<evidence type="ECO:0000256" key="1">
    <source>
        <dbReference type="ARBA" id="ARBA00007623"/>
    </source>
</evidence>
<gene>
    <name evidence="8" type="ORF">PGLA1383_LOCUS53554</name>
</gene>
<dbReference type="PRINTS" id="PR00704">
    <property type="entry name" value="CALPAIN"/>
</dbReference>
<accession>A0A813HLM3</accession>
<comment type="caution">
    <text evidence="8">The sequence shown here is derived from an EMBL/GenBank/DDBJ whole genome shotgun (WGS) entry which is preliminary data.</text>
</comment>
<evidence type="ECO:0000256" key="5">
    <source>
        <dbReference type="PIRSR" id="PIRSR622684-1"/>
    </source>
</evidence>
<reference evidence="8" key="1">
    <citation type="submission" date="2021-02" db="EMBL/GenBank/DDBJ databases">
        <authorList>
            <person name="Dougan E. K."/>
            <person name="Rhodes N."/>
            <person name="Thang M."/>
            <person name="Chan C."/>
        </authorList>
    </citation>
    <scope>NUCLEOTIDE SEQUENCE</scope>
</reference>
<feature type="compositionally biased region" description="Polar residues" evidence="6">
    <location>
        <begin position="648"/>
        <end position="657"/>
    </location>
</feature>
<dbReference type="PROSITE" id="PS00139">
    <property type="entry name" value="THIOL_PROTEASE_CYS"/>
    <property type="match status" value="1"/>
</dbReference>
<dbReference type="InterPro" id="IPR038765">
    <property type="entry name" value="Papain-like_cys_pep_sf"/>
</dbReference>
<organism evidence="8 9">
    <name type="scientific">Polarella glacialis</name>
    <name type="common">Dinoflagellate</name>
    <dbReference type="NCBI Taxonomy" id="89957"/>
    <lineage>
        <taxon>Eukaryota</taxon>
        <taxon>Sar</taxon>
        <taxon>Alveolata</taxon>
        <taxon>Dinophyceae</taxon>
        <taxon>Suessiales</taxon>
        <taxon>Suessiaceae</taxon>
        <taxon>Polarella</taxon>
    </lineage>
</organism>
<evidence type="ECO:0000313" key="9">
    <source>
        <dbReference type="Proteomes" id="UP000654075"/>
    </source>
</evidence>
<sequence>MWQRAGVRPRKFVDFAVLLRSHAGAAGAAAAAVFIAAVADVHRRKRVESNSGLNLRHSDATREVWLPTIWNLFGERRLLFFQPEPACKCQEHPLTPSSPSRERALARPWEDPAFGGAAAIGATRARCGPPGGSPLWTRATELRGHGRLRLFAESFQGAGAGAVRQGGLGDCWLMGVFACLAEFPGHAEALFEQRSLQLPDGRYSVNLFDPVQGCWRSIQIDDRVPCHSLANDSSSVAFQRAFMGAFATSGKDVPCFGQPMSGELWPLLLEKAFAKVAGSYGGLEGGLPEMAFQMLTGQKEQVRWERVHNSATWSQLRFVEPGWRGSQVTGGRYQRLGKVLPADDLFFRLAYYDQANFLLAASIHTPGRALEHRRWDGLHEGHAYSILEVQEAHGVRLIRLRNPWGQGEWNGNWSKKSASWALHPEAAADVLREGPSENGAFWMCFEDFASIFHSVMVCPATMPVPKASRYVSSSTSRSTHALPCNCGRCARAIRSRWLLVVALEEAKDSQSGDVGGGGGQQQQQHGRRHQQRRQLRWQRLQDGDLCLLCLRATAQPRRQLAVRAGTPATALEAQAVGRNGAELRRQVPGVDYFPFEAGAGCVLPGFRPTCQLGAACILHSPEHFAEYDHPWMRPSPEVLQPRRGSGVSRGSKQMPVS</sequence>
<keyword evidence="2" id="KW-0645">Protease</keyword>
<dbReference type="Gene3D" id="3.90.70.10">
    <property type="entry name" value="Cysteine proteinases"/>
    <property type="match status" value="1"/>
</dbReference>
<dbReference type="GO" id="GO:0004198">
    <property type="term" value="F:calcium-dependent cysteine-type endopeptidase activity"/>
    <property type="evidence" value="ECO:0007669"/>
    <property type="project" value="InterPro"/>
</dbReference>
<evidence type="ECO:0000256" key="3">
    <source>
        <dbReference type="ARBA" id="ARBA00022801"/>
    </source>
</evidence>
<dbReference type="GO" id="GO:0006508">
    <property type="term" value="P:proteolysis"/>
    <property type="evidence" value="ECO:0007669"/>
    <property type="project" value="UniProtKB-KW"/>
</dbReference>
<dbReference type="InterPro" id="IPR001300">
    <property type="entry name" value="Peptidase_C2_calpain_cat"/>
</dbReference>
<dbReference type="Pfam" id="PF00648">
    <property type="entry name" value="Peptidase_C2"/>
    <property type="match status" value="1"/>
</dbReference>
<feature type="active site" evidence="5">
    <location>
        <position position="171"/>
    </location>
</feature>
<keyword evidence="3" id="KW-0378">Hydrolase</keyword>
<dbReference type="PANTHER" id="PTHR10183:SF379">
    <property type="entry name" value="CALPAIN-5"/>
    <property type="match status" value="1"/>
</dbReference>